<dbReference type="InterPro" id="IPR013563">
    <property type="entry name" value="Oligopep_ABC_C"/>
</dbReference>
<dbReference type="InterPro" id="IPR027417">
    <property type="entry name" value="P-loop_NTPase"/>
</dbReference>
<evidence type="ECO:0000256" key="1">
    <source>
        <dbReference type="ARBA" id="ARBA00004202"/>
    </source>
</evidence>
<evidence type="ECO:0000256" key="4">
    <source>
        <dbReference type="ARBA" id="ARBA00022475"/>
    </source>
</evidence>
<keyword evidence="7 11" id="KW-0067">ATP-binding</keyword>
<dbReference type="GO" id="GO:0005886">
    <property type="term" value="C:plasma membrane"/>
    <property type="evidence" value="ECO:0007669"/>
    <property type="project" value="UniProtKB-SubCell"/>
</dbReference>
<evidence type="ECO:0000256" key="9">
    <source>
        <dbReference type="ARBA" id="ARBA00023136"/>
    </source>
</evidence>
<organism evidence="11 12">
    <name type="scientific">Leekyejoonella antrihumi</name>
    <dbReference type="NCBI Taxonomy" id="1660198"/>
    <lineage>
        <taxon>Bacteria</taxon>
        <taxon>Bacillati</taxon>
        <taxon>Actinomycetota</taxon>
        <taxon>Actinomycetes</taxon>
        <taxon>Micrococcales</taxon>
        <taxon>Dermacoccaceae</taxon>
        <taxon>Leekyejoonella</taxon>
    </lineage>
</organism>
<dbReference type="Gene3D" id="3.40.50.300">
    <property type="entry name" value="P-loop containing nucleotide triphosphate hydrolases"/>
    <property type="match status" value="1"/>
</dbReference>
<dbReference type="CDD" id="cd03257">
    <property type="entry name" value="ABC_NikE_OppD_transporters"/>
    <property type="match status" value="1"/>
</dbReference>
<dbReference type="SMART" id="SM00382">
    <property type="entry name" value="AAA"/>
    <property type="match status" value="1"/>
</dbReference>
<evidence type="ECO:0000256" key="7">
    <source>
        <dbReference type="ARBA" id="ARBA00022840"/>
    </source>
</evidence>
<dbReference type="AlphaFoldDB" id="A0A563E9J0"/>
<keyword evidence="3" id="KW-0813">Transport</keyword>
<keyword evidence="12" id="KW-1185">Reference proteome</keyword>
<dbReference type="Proteomes" id="UP000320244">
    <property type="component" value="Unassembled WGS sequence"/>
</dbReference>
<keyword evidence="8" id="KW-1278">Translocase</keyword>
<reference evidence="11 12" key="1">
    <citation type="submission" date="2019-05" db="EMBL/GenBank/DDBJ databases">
        <authorList>
            <person name="Lee S.D."/>
        </authorList>
    </citation>
    <scope>NUCLEOTIDE SEQUENCE [LARGE SCALE GENOMIC DNA]</scope>
    <source>
        <strain evidence="11 12">C5-26</strain>
    </source>
</reference>
<protein>
    <submittedName>
        <fullName evidence="11">ABC transporter ATP-binding protein</fullName>
    </submittedName>
</protein>
<dbReference type="OrthoDB" id="8481147at2"/>
<keyword evidence="9" id="KW-0472">Membrane</keyword>
<accession>A0A563E9J0</accession>
<dbReference type="SUPFAM" id="SSF52540">
    <property type="entry name" value="P-loop containing nucleoside triphosphate hydrolases"/>
    <property type="match status" value="1"/>
</dbReference>
<dbReference type="PROSITE" id="PS50893">
    <property type="entry name" value="ABC_TRANSPORTER_2"/>
    <property type="match status" value="1"/>
</dbReference>
<name>A0A563E9J0_9MICO</name>
<comment type="similarity">
    <text evidence="2">Belongs to the ABC transporter superfamily.</text>
</comment>
<keyword evidence="4" id="KW-1003">Cell membrane</keyword>
<dbReference type="GO" id="GO:0016887">
    <property type="term" value="F:ATP hydrolysis activity"/>
    <property type="evidence" value="ECO:0007669"/>
    <property type="project" value="InterPro"/>
</dbReference>
<dbReference type="Pfam" id="PF00005">
    <property type="entry name" value="ABC_tran"/>
    <property type="match status" value="1"/>
</dbReference>
<dbReference type="PANTHER" id="PTHR43297:SF14">
    <property type="entry name" value="ATPASE AAA-TYPE CORE DOMAIN-CONTAINING PROTEIN"/>
    <property type="match status" value="1"/>
</dbReference>
<reference evidence="11 12" key="2">
    <citation type="submission" date="2019-08" db="EMBL/GenBank/DDBJ databases">
        <title>Jejuicoccus antrihumi gen. nov., sp. nov., a new member of the family Dermacoccaceae isolated from a cave.</title>
        <authorList>
            <person name="Schumann P."/>
            <person name="Kim I.S."/>
        </authorList>
    </citation>
    <scope>NUCLEOTIDE SEQUENCE [LARGE SCALE GENOMIC DNA]</scope>
    <source>
        <strain evidence="11 12">C5-26</strain>
    </source>
</reference>
<feature type="domain" description="ABC transporter" evidence="10">
    <location>
        <begin position="19"/>
        <end position="267"/>
    </location>
</feature>
<evidence type="ECO:0000256" key="5">
    <source>
        <dbReference type="ARBA" id="ARBA00022519"/>
    </source>
</evidence>
<keyword evidence="6" id="KW-0547">Nucleotide-binding</keyword>
<evidence type="ECO:0000259" key="10">
    <source>
        <dbReference type="PROSITE" id="PS50893"/>
    </source>
</evidence>
<dbReference type="Pfam" id="PF08352">
    <property type="entry name" value="oligo_HPY"/>
    <property type="match status" value="1"/>
</dbReference>
<dbReference type="FunFam" id="3.40.50.300:FF:000016">
    <property type="entry name" value="Oligopeptide ABC transporter ATP-binding component"/>
    <property type="match status" value="1"/>
</dbReference>
<dbReference type="PANTHER" id="PTHR43297">
    <property type="entry name" value="OLIGOPEPTIDE TRANSPORT ATP-BINDING PROTEIN APPD"/>
    <property type="match status" value="1"/>
</dbReference>
<dbReference type="InterPro" id="IPR050388">
    <property type="entry name" value="ABC_Ni/Peptide_Import"/>
</dbReference>
<evidence type="ECO:0000256" key="6">
    <source>
        <dbReference type="ARBA" id="ARBA00022741"/>
    </source>
</evidence>
<dbReference type="InterPro" id="IPR017871">
    <property type="entry name" value="ABC_transporter-like_CS"/>
</dbReference>
<gene>
    <name evidence="11" type="ORF">FGL98_01405</name>
</gene>
<dbReference type="InterPro" id="IPR003439">
    <property type="entry name" value="ABC_transporter-like_ATP-bd"/>
</dbReference>
<dbReference type="GO" id="GO:0015833">
    <property type="term" value="P:peptide transport"/>
    <property type="evidence" value="ECO:0007669"/>
    <property type="project" value="InterPro"/>
</dbReference>
<evidence type="ECO:0000256" key="3">
    <source>
        <dbReference type="ARBA" id="ARBA00022448"/>
    </source>
</evidence>
<comment type="caution">
    <text evidence="11">The sequence shown here is derived from an EMBL/GenBank/DDBJ whole genome shotgun (WGS) entry which is preliminary data.</text>
</comment>
<comment type="subcellular location">
    <subcellularLocation>
        <location evidence="1">Cell membrane</location>
        <topology evidence="1">Peripheral membrane protein</topology>
    </subcellularLocation>
</comment>
<dbReference type="InterPro" id="IPR003593">
    <property type="entry name" value="AAA+_ATPase"/>
</dbReference>
<dbReference type="GO" id="GO:0005524">
    <property type="term" value="F:ATP binding"/>
    <property type="evidence" value="ECO:0007669"/>
    <property type="project" value="UniProtKB-KW"/>
</dbReference>
<proteinExistence type="inferred from homology"/>
<dbReference type="PROSITE" id="PS00211">
    <property type="entry name" value="ABC_TRANSPORTER_1"/>
    <property type="match status" value="1"/>
</dbReference>
<keyword evidence="5" id="KW-0997">Cell inner membrane</keyword>
<dbReference type="RefSeq" id="WP_146314884.1">
    <property type="nucleotide sequence ID" value="NZ_VCQV01000002.1"/>
</dbReference>
<dbReference type="EMBL" id="VCQV01000002">
    <property type="protein sequence ID" value="TWP38484.1"/>
    <property type="molecule type" value="Genomic_DNA"/>
</dbReference>
<evidence type="ECO:0000256" key="8">
    <source>
        <dbReference type="ARBA" id="ARBA00022967"/>
    </source>
</evidence>
<dbReference type="NCBIfam" id="TIGR01727">
    <property type="entry name" value="oligo_HPY"/>
    <property type="match status" value="1"/>
</dbReference>
<sequence>MTLPISARVTPGADGDSILVMKDLSIRYRSGQQAVSGVDLEVKPGETVGLIGESGCGKSSIALAAMNLLPTDAAVSAARFEIMGSDVQEMSEAAWETVRGRDVSIIFQEPMTALNPCMRIGKQIAEVLLLHGLVENKREATERALAALRSVQISKPELRMNQFPYQLSGGMRQRVMIAIAMAASAPLLVADEPTTALDVTVQAEILRLLDDLRREHGLGVLLVSHDLGVVSQVCDRIVVMYAGQIVEEGTPSELLSSPRHPYTAGLVTCIPRSDGVRRSRLTTIPGRIVASDRTTVGCRFQSRCPHARAGCELPQTLSVASGGTRAVRCWVADELDPLLGPRSGGAGR</sequence>
<evidence type="ECO:0000256" key="2">
    <source>
        <dbReference type="ARBA" id="ARBA00005417"/>
    </source>
</evidence>
<evidence type="ECO:0000313" key="11">
    <source>
        <dbReference type="EMBL" id="TWP38484.1"/>
    </source>
</evidence>
<evidence type="ECO:0000313" key="12">
    <source>
        <dbReference type="Proteomes" id="UP000320244"/>
    </source>
</evidence>